<dbReference type="Gene3D" id="2.20.25.10">
    <property type="match status" value="1"/>
</dbReference>
<name>A0A6C0BYZ4_9ZZZZ</name>
<keyword evidence="2" id="KW-0863">Zinc-finger</keyword>
<dbReference type="GO" id="GO:0005634">
    <property type="term" value="C:nucleus"/>
    <property type="evidence" value="ECO:0007669"/>
    <property type="project" value="TreeGrafter"/>
</dbReference>
<evidence type="ECO:0000256" key="2">
    <source>
        <dbReference type="ARBA" id="ARBA00022771"/>
    </source>
</evidence>
<dbReference type="Pfam" id="PF01096">
    <property type="entry name" value="Zn_ribbon_TFIIS"/>
    <property type="match status" value="1"/>
</dbReference>
<dbReference type="GO" id="GO:0003676">
    <property type="term" value="F:nucleic acid binding"/>
    <property type="evidence" value="ECO:0007669"/>
    <property type="project" value="InterPro"/>
</dbReference>
<keyword evidence="1" id="KW-0479">Metal-binding</keyword>
<dbReference type="PROSITE" id="PS00466">
    <property type="entry name" value="ZF_TFIIS_1"/>
    <property type="match status" value="1"/>
</dbReference>
<dbReference type="EMBL" id="MN739294">
    <property type="protein sequence ID" value="QHS97406.1"/>
    <property type="molecule type" value="Genomic_DNA"/>
</dbReference>
<dbReference type="PANTHER" id="PTHR11477">
    <property type="entry name" value="TRANSCRIPTION FACTOR S-II ZINC FINGER DOMAIN-CONTAINING PROTEIN"/>
    <property type="match status" value="1"/>
</dbReference>
<feature type="domain" description="TFIIS-type" evidence="4">
    <location>
        <begin position="129"/>
        <end position="169"/>
    </location>
</feature>
<dbReference type="InterPro" id="IPR001222">
    <property type="entry name" value="Znf_TFIIS"/>
</dbReference>
<dbReference type="InterPro" id="IPR003618">
    <property type="entry name" value="TFIIS_cen_dom"/>
</dbReference>
<dbReference type="GO" id="GO:0006351">
    <property type="term" value="P:DNA-templated transcription"/>
    <property type="evidence" value="ECO:0007669"/>
    <property type="project" value="InterPro"/>
</dbReference>
<evidence type="ECO:0000313" key="5">
    <source>
        <dbReference type="EMBL" id="QHS97406.1"/>
    </source>
</evidence>
<keyword evidence="3" id="KW-0862">Zinc</keyword>
<dbReference type="CDD" id="cd13749">
    <property type="entry name" value="Zn-ribbon_TFIIS"/>
    <property type="match status" value="1"/>
</dbReference>
<dbReference type="PIRSF" id="PIRSF006704">
    <property type="entry name" value="TF_IIS"/>
    <property type="match status" value="1"/>
</dbReference>
<dbReference type="PANTHER" id="PTHR11477:SF0">
    <property type="entry name" value="IP08861P-RELATED"/>
    <property type="match status" value="1"/>
</dbReference>
<evidence type="ECO:0000256" key="3">
    <source>
        <dbReference type="ARBA" id="ARBA00022833"/>
    </source>
</evidence>
<dbReference type="Pfam" id="PF07500">
    <property type="entry name" value="TFIIS_M"/>
    <property type="match status" value="1"/>
</dbReference>
<protein>
    <recommendedName>
        <fullName evidence="4">TFIIS-type domain-containing protein</fullName>
    </recommendedName>
</protein>
<evidence type="ECO:0000256" key="1">
    <source>
        <dbReference type="ARBA" id="ARBA00022723"/>
    </source>
</evidence>
<dbReference type="InterPro" id="IPR035100">
    <property type="entry name" value="TF_IIS-typ"/>
</dbReference>
<dbReference type="PROSITE" id="PS51133">
    <property type="entry name" value="ZF_TFIIS_2"/>
    <property type="match status" value="1"/>
</dbReference>
<dbReference type="SUPFAM" id="SSF57783">
    <property type="entry name" value="Zinc beta-ribbon"/>
    <property type="match status" value="1"/>
</dbReference>
<reference evidence="5" key="1">
    <citation type="journal article" date="2020" name="Nature">
        <title>Giant virus diversity and host interactions through global metagenomics.</title>
        <authorList>
            <person name="Schulz F."/>
            <person name="Roux S."/>
            <person name="Paez-Espino D."/>
            <person name="Jungbluth S."/>
            <person name="Walsh D.A."/>
            <person name="Denef V.J."/>
            <person name="McMahon K.D."/>
            <person name="Konstantinidis K.T."/>
            <person name="Eloe-Fadrosh E.A."/>
            <person name="Kyrpides N.C."/>
            <person name="Woyke T."/>
        </authorList>
    </citation>
    <scope>NUCLEOTIDE SEQUENCE</scope>
    <source>
        <strain evidence="5">GVMAG-M-3300020169-51</strain>
    </source>
</reference>
<proteinExistence type="predicted"/>
<dbReference type="AlphaFoldDB" id="A0A6C0BYZ4"/>
<dbReference type="GO" id="GO:0008270">
    <property type="term" value="F:zinc ion binding"/>
    <property type="evidence" value="ECO:0007669"/>
    <property type="project" value="UniProtKB-KW"/>
</dbReference>
<accession>A0A6C0BYZ4</accession>
<sequence length="170" mass="20278">MSIVQPKSFRENLRKKLNKYVKNKNMSENLEKGIYNFTIKEAKMKKIIRKWDNKMFIQIYLDRFKSIYINITKKKSLVLKRLKKGEFLAHELANMTHQEMEPPKWKEIIEMKIKRDKSATTIDLSAATDQFTCGRCKKNKCTYYQMQTRSADEPMTTFITCLNCGNNWKQ</sequence>
<evidence type="ECO:0000259" key="4">
    <source>
        <dbReference type="PROSITE" id="PS51133"/>
    </source>
</evidence>
<dbReference type="SMART" id="SM00440">
    <property type="entry name" value="ZnF_C2C2"/>
    <property type="match status" value="1"/>
</dbReference>
<organism evidence="5">
    <name type="scientific">viral metagenome</name>
    <dbReference type="NCBI Taxonomy" id="1070528"/>
    <lineage>
        <taxon>unclassified sequences</taxon>
        <taxon>metagenomes</taxon>
        <taxon>organismal metagenomes</taxon>
    </lineage>
</organism>